<evidence type="ECO:0000313" key="14">
    <source>
        <dbReference type="Proteomes" id="UP001296104"/>
    </source>
</evidence>
<reference evidence="13" key="1">
    <citation type="submission" date="2023-11" db="EMBL/GenBank/DDBJ databases">
        <authorList>
            <person name="Alioto T."/>
            <person name="Alioto T."/>
            <person name="Gomez Garrido J."/>
        </authorList>
    </citation>
    <scope>NUCLEOTIDE SEQUENCE</scope>
</reference>
<evidence type="ECO:0000256" key="8">
    <source>
        <dbReference type="ARBA" id="ARBA00036824"/>
    </source>
</evidence>
<evidence type="ECO:0000256" key="10">
    <source>
        <dbReference type="RuleBase" id="RU361153"/>
    </source>
</evidence>
<accession>A0AAI9E7X1</accession>
<dbReference type="InterPro" id="IPR017853">
    <property type="entry name" value="GH"/>
</dbReference>
<dbReference type="GO" id="GO:0009986">
    <property type="term" value="C:cell surface"/>
    <property type="evidence" value="ECO:0007669"/>
    <property type="project" value="TreeGrafter"/>
</dbReference>
<dbReference type="EMBL" id="CAVMBE010000007">
    <property type="protein sequence ID" value="CAK3855429.1"/>
    <property type="molecule type" value="Genomic_DNA"/>
</dbReference>
<dbReference type="Gene3D" id="3.20.20.80">
    <property type="entry name" value="Glycosidases"/>
    <property type="match status" value="1"/>
</dbReference>
<dbReference type="Pfam" id="PF00150">
    <property type="entry name" value="Cellulase"/>
    <property type="match status" value="1"/>
</dbReference>
<dbReference type="GO" id="GO:0009251">
    <property type="term" value="P:glucan catabolic process"/>
    <property type="evidence" value="ECO:0007669"/>
    <property type="project" value="TreeGrafter"/>
</dbReference>
<dbReference type="GO" id="GO:0071555">
    <property type="term" value="P:cell wall organization"/>
    <property type="evidence" value="ECO:0007669"/>
    <property type="project" value="UniProtKB-KW"/>
</dbReference>
<comment type="subcellular location">
    <subcellularLocation>
        <location evidence="1">Secreted</location>
    </subcellularLocation>
</comment>
<organism evidence="13 14">
    <name type="scientific">Lecanosticta acicola</name>
    <dbReference type="NCBI Taxonomy" id="111012"/>
    <lineage>
        <taxon>Eukaryota</taxon>
        <taxon>Fungi</taxon>
        <taxon>Dikarya</taxon>
        <taxon>Ascomycota</taxon>
        <taxon>Pezizomycotina</taxon>
        <taxon>Dothideomycetes</taxon>
        <taxon>Dothideomycetidae</taxon>
        <taxon>Mycosphaerellales</taxon>
        <taxon>Mycosphaerellaceae</taxon>
        <taxon>Lecanosticta</taxon>
    </lineage>
</organism>
<feature type="chain" id="PRO_5042564270" description="glucan 1,3-beta-glucosidase" evidence="11">
    <location>
        <begin position="26"/>
        <end position="454"/>
    </location>
</feature>
<dbReference type="InterPro" id="IPR001547">
    <property type="entry name" value="Glyco_hydro_5"/>
</dbReference>
<keyword evidence="3" id="KW-0964">Secreted</keyword>
<evidence type="ECO:0000256" key="11">
    <source>
        <dbReference type="SAM" id="SignalP"/>
    </source>
</evidence>
<evidence type="ECO:0000256" key="9">
    <source>
        <dbReference type="ARBA" id="ARBA00038929"/>
    </source>
</evidence>
<keyword evidence="5 10" id="KW-0378">Hydrolase</keyword>
<protein>
    <recommendedName>
        <fullName evidence="9">glucan 1,3-beta-glucosidase</fullName>
        <ecNumber evidence="9">3.2.1.58</ecNumber>
    </recommendedName>
</protein>
<dbReference type="Proteomes" id="UP001296104">
    <property type="component" value="Unassembled WGS sequence"/>
</dbReference>
<evidence type="ECO:0000256" key="6">
    <source>
        <dbReference type="ARBA" id="ARBA00023295"/>
    </source>
</evidence>
<evidence type="ECO:0000256" key="5">
    <source>
        <dbReference type="ARBA" id="ARBA00022801"/>
    </source>
</evidence>
<comment type="caution">
    <text evidence="13">The sequence shown here is derived from an EMBL/GenBank/DDBJ whole genome shotgun (WGS) entry which is preliminary data.</text>
</comment>
<keyword evidence="4 11" id="KW-0732">Signal</keyword>
<evidence type="ECO:0000313" key="13">
    <source>
        <dbReference type="EMBL" id="CAK3855429.1"/>
    </source>
</evidence>
<dbReference type="EC" id="3.2.1.58" evidence="9"/>
<evidence type="ECO:0000256" key="4">
    <source>
        <dbReference type="ARBA" id="ARBA00022729"/>
    </source>
</evidence>
<feature type="signal peptide" evidence="11">
    <location>
        <begin position="1"/>
        <end position="25"/>
    </location>
</feature>
<dbReference type="PANTHER" id="PTHR31297:SF1">
    <property type="entry name" value="GLUCAN 1,3-BETA-GLUCOSIDASE I_II-RELATED"/>
    <property type="match status" value="1"/>
</dbReference>
<keyword evidence="6 10" id="KW-0326">Glycosidase</keyword>
<keyword evidence="7" id="KW-0961">Cell wall biogenesis/degradation</keyword>
<gene>
    <name evidence="13" type="ORF">LECACI_7A001730</name>
</gene>
<comment type="similarity">
    <text evidence="2 10">Belongs to the glycosyl hydrolase 5 (cellulase A) family.</text>
</comment>
<dbReference type="PANTHER" id="PTHR31297">
    <property type="entry name" value="GLUCAN ENDO-1,6-BETA-GLUCOSIDASE B"/>
    <property type="match status" value="1"/>
</dbReference>
<feature type="domain" description="Glycoside hydrolase family 5" evidence="12">
    <location>
        <begin position="114"/>
        <end position="357"/>
    </location>
</feature>
<dbReference type="InterPro" id="IPR050386">
    <property type="entry name" value="Glycosyl_hydrolase_5"/>
</dbReference>
<dbReference type="SUPFAM" id="SSF51445">
    <property type="entry name" value="(Trans)glycosidases"/>
    <property type="match status" value="1"/>
</dbReference>
<evidence type="ECO:0000259" key="12">
    <source>
        <dbReference type="Pfam" id="PF00150"/>
    </source>
</evidence>
<dbReference type="GO" id="GO:0004338">
    <property type="term" value="F:glucan exo-1,3-beta-glucosidase activity"/>
    <property type="evidence" value="ECO:0007669"/>
    <property type="project" value="UniProtKB-EC"/>
</dbReference>
<evidence type="ECO:0000256" key="7">
    <source>
        <dbReference type="ARBA" id="ARBA00023316"/>
    </source>
</evidence>
<name>A0AAI9E7X1_9PEZI</name>
<keyword evidence="14" id="KW-1185">Reference proteome</keyword>
<comment type="catalytic activity">
    <reaction evidence="8">
        <text>Successive hydrolysis of beta-D-glucose units from the non-reducing ends of (1-&gt;3)-beta-D-glucans, releasing alpha-glucose.</text>
        <dbReference type="EC" id="3.2.1.58"/>
    </reaction>
</comment>
<proteinExistence type="inferred from homology"/>
<dbReference type="AlphaFoldDB" id="A0AAI9E7X1"/>
<evidence type="ECO:0000256" key="3">
    <source>
        <dbReference type="ARBA" id="ARBA00022525"/>
    </source>
</evidence>
<evidence type="ECO:0000256" key="2">
    <source>
        <dbReference type="ARBA" id="ARBA00005641"/>
    </source>
</evidence>
<sequence length="454" mass="50484">MIAYYKKKTLGLVALASLLLAGSVAKPLPRQEEGQGTGISDLDANRQDHRRLSIADNTTTNSSNTTLPDVLRGVNIGGWLVLEKWMYDDDDNPFRGTNATDQYTFDQTPNAAATLKKHWETYFTEVDVEKIASWGINALRIPIGYWAYDDDNDDTPYLRGADEYMEKAIVWARKYGLKVLVDCHGSPGSQNGFDNSGRAGNVAWQSDDNLQQSITVLETMAQKYGSKQYADVVFGLELVNEPISWGSNNFDLTQTWSQQAYNAVRNASDNKELVIVMHDSFTTPWAWQSVGSKILANTPKRDAGFAIDTHLYQNQVASDSDPSQEQHIAKACNWTNSNLLPASSNLPVLVGEFSAQTNVCAYPDGTTTGGRACDVEGCQCSSNVEIPNWLQPLRTASRKFLEAELDAFEHSARGWFLWSYKGPGAWGLENVMRYGLLGERVTDRQLPNQCGFER</sequence>
<evidence type="ECO:0000256" key="1">
    <source>
        <dbReference type="ARBA" id="ARBA00004613"/>
    </source>
</evidence>
<dbReference type="GO" id="GO:0005576">
    <property type="term" value="C:extracellular region"/>
    <property type="evidence" value="ECO:0007669"/>
    <property type="project" value="UniProtKB-SubCell"/>
</dbReference>